<dbReference type="PANTHER" id="PTHR41521:SF4">
    <property type="entry name" value="BLR0684 PROTEIN"/>
    <property type="match status" value="1"/>
</dbReference>
<dbReference type="SUPFAM" id="SSF54909">
    <property type="entry name" value="Dimeric alpha+beta barrel"/>
    <property type="match status" value="1"/>
</dbReference>
<dbReference type="RefSeq" id="WP_149431248.1">
    <property type="nucleotide sequence ID" value="NZ_VLNY01000007.1"/>
</dbReference>
<evidence type="ECO:0000259" key="1">
    <source>
        <dbReference type="Pfam" id="PF07045"/>
    </source>
</evidence>
<proteinExistence type="predicted"/>
<sequence length="103" mass="11695">MSAYVISEVRIRDESLAGQYMKLAAASIEKHGGRYVVRGAEPVVAEGDWDDDRRVVVVEFPDMKHLEDWYASSDYVEALKLRKDAVDRRLLFVHGVAPSNSER</sequence>
<accession>A0A5A7SBN5</accession>
<dbReference type="AlphaFoldDB" id="A0A5A7SBN5"/>
<evidence type="ECO:0000313" key="2">
    <source>
        <dbReference type="EMBL" id="KAA0021885.1"/>
    </source>
</evidence>
<dbReference type="Gene3D" id="3.30.70.100">
    <property type="match status" value="1"/>
</dbReference>
<gene>
    <name evidence="2" type="ORF">FOY51_15945</name>
</gene>
<name>A0A5A7SBN5_9NOCA</name>
<evidence type="ECO:0000313" key="3">
    <source>
        <dbReference type="Proteomes" id="UP000322244"/>
    </source>
</evidence>
<reference evidence="2 3" key="1">
    <citation type="submission" date="2019-07" db="EMBL/GenBank/DDBJ databases">
        <title>Rhodococcus cavernicolus sp. nov., isolated from a cave.</title>
        <authorList>
            <person name="Lee S.D."/>
        </authorList>
    </citation>
    <scope>NUCLEOTIDE SEQUENCE [LARGE SCALE GENOMIC DNA]</scope>
    <source>
        <strain evidence="2 3">C1-24</strain>
    </source>
</reference>
<dbReference type="PANTHER" id="PTHR41521">
    <property type="match status" value="1"/>
</dbReference>
<dbReference type="OrthoDB" id="9806380at2"/>
<feature type="domain" description="DUF1330" evidence="1">
    <location>
        <begin position="2"/>
        <end position="96"/>
    </location>
</feature>
<dbReference type="InterPro" id="IPR010753">
    <property type="entry name" value="DUF1330"/>
</dbReference>
<organism evidence="2 3">
    <name type="scientific">Antrihabitans cavernicola</name>
    <dbReference type="NCBI Taxonomy" id="2495913"/>
    <lineage>
        <taxon>Bacteria</taxon>
        <taxon>Bacillati</taxon>
        <taxon>Actinomycetota</taxon>
        <taxon>Actinomycetes</taxon>
        <taxon>Mycobacteriales</taxon>
        <taxon>Nocardiaceae</taxon>
        <taxon>Antrihabitans</taxon>
    </lineage>
</organism>
<dbReference type="EMBL" id="VLNY01000007">
    <property type="protein sequence ID" value="KAA0021885.1"/>
    <property type="molecule type" value="Genomic_DNA"/>
</dbReference>
<comment type="caution">
    <text evidence="2">The sequence shown here is derived from an EMBL/GenBank/DDBJ whole genome shotgun (WGS) entry which is preliminary data.</text>
</comment>
<keyword evidence="3" id="KW-1185">Reference proteome</keyword>
<protein>
    <submittedName>
        <fullName evidence="2">DUF1330 domain-containing protein</fullName>
    </submittedName>
</protein>
<dbReference type="Proteomes" id="UP000322244">
    <property type="component" value="Unassembled WGS sequence"/>
</dbReference>
<dbReference type="Pfam" id="PF07045">
    <property type="entry name" value="DUF1330"/>
    <property type="match status" value="1"/>
</dbReference>
<dbReference type="InterPro" id="IPR011008">
    <property type="entry name" value="Dimeric_a/b-barrel"/>
</dbReference>